<gene>
    <name evidence="1" type="ORF">AEK19_MT0252</name>
</gene>
<name>A0A1Y0AZG9_9LAMI</name>
<dbReference type="AlphaFoldDB" id="A0A1Y0AZG9"/>
<accession>A0A1Y0AZG9</accession>
<reference evidence="1" key="1">
    <citation type="submission" date="2017-03" db="EMBL/GenBank/DDBJ databases">
        <title>The mitochondrial genome of the carnivorous plant Utricularia reniformis (Lentibulariaceae): structure, comparative analysis and evolutionary landmarks.</title>
        <authorList>
            <person name="Silva S.R."/>
            <person name="Alvarenga D.O."/>
            <person name="Michael T.P."/>
            <person name="Miranda V.F.O."/>
            <person name="Varani A.M."/>
        </authorList>
    </citation>
    <scope>NUCLEOTIDE SEQUENCE</scope>
</reference>
<protein>
    <submittedName>
        <fullName evidence="1">Uncharacterized protein</fullName>
    </submittedName>
</protein>
<geneLocation type="mitochondrion" evidence="1"/>
<evidence type="ECO:0000313" key="1">
    <source>
        <dbReference type="EMBL" id="ART30529.1"/>
    </source>
</evidence>
<sequence>MCLPMFLSFADRLKKALGSFSSSRRAIENDFPSQVSLYY</sequence>
<dbReference type="EMBL" id="KY774314">
    <property type="protein sequence ID" value="ART30529.1"/>
    <property type="molecule type" value="Genomic_DNA"/>
</dbReference>
<organism evidence="1">
    <name type="scientific">Utricularia reniformis</name>
    <dbReference type="NCBI Taxonomy" id="192314"/>
    <lineage>
        <taxon>Eukaryota</taxon>
        <taxon>Viridiplantae</taxon>
        <taxon>Streptophyta</taxon>
        <taxon>Embryophyta</taxon>
        <taxon>Tracheophyta</taxon>
        <taxon>Spermatophyta</taxon>
        <taxon>Magnoliopsida</taxon>
        <taxon>eudicotyledons</taxon>
        <taxon>Gunneridae</taxon>
        <taxon>Pentapetalae</taxon>
        <taxon>asterids</taxon>
        <taxon>lamiids</taxon>
        <taxon>Lamiales</taxon>
        <taxon>Lentibulariaceae</taxon>
        <taxon>Utricularia</taxon>
    </lineage>
</organism>
<keyword evidence="1" id="KW-0496">Mitochondrion</keyword>
<proteinExistence type="predicted"/>